<evidence type="ECO:0000313" key="4">
    <source>
        <dbReference type="RefSeq" id="XP_052130354.1"/>
    </source>
</evidence>
<dbReference type="Pfam" id="PF03184">
    <property type="entry name" value="DDE_1"/>
    <property type="match status" value="1"/>
</dbReference>
<evidence type="ECO:0000313" key="3">
    <source>
        <dbReference type="Proteomes" id="UP000504606"/>
    </source>
</evidence>
<dbReference type="InterPro" id="IPR050863">
    <property type="entry name" value="CenT-Element_Derived"/>
</dbReference>
<accession>A0A9C6X713</accession>
<evidence type="ECO:0000259" key="2">
    <source>
        <dbReference type="Pfam" id="PF03184"/>
    </source>
</evidence>
<dbReference type="Proteomes" id="UP000504606">
    <property type="component" value="Unplaced"/>
</dbReference>
<feature type="region of interest" description="Disordered" evidence="1">
    <location>
        <begin position="212"/>
        <end position="240"/>
    </location>
</feature>
<sequence length="305" mass="34456">MTAEKFKNWLCGLDAKMRISKRQILLLTDNCPAHPKDLYFLTNIKVEFLPPNTTSHTQPLDMGIIKVLKHRYRQKLVRRLIAQMTRGEPLTRKDFKINIVQAMHCIVAGWNEVTKETIQNCFRKAGLLPPGEAPLQKAELAVDAEEEEDAAIDMDAALDAPPGAYSKVTERWEDVLQVFEETGMSFEQYVTADDFTPVCEVQDIQDIIATLRKETEKNEEDVDGEWESGSDGENEGEDGQPARLISKAEAMGALERFRQYLSQLNAPADEVEDLVTLTSKLENTTLGLSSRNLKQGTLDMLFKKH</sequence>
<dbReference type="PANTHER" id="PTHR19303:SF73">
    <property type="entry name" value="PROTEIN PDC2"/>
    <property type="match status" value="1"/>
</dbReference>
<dbReference type="PANTHER" id="PTHR19303">
    <property type="entry name" value="TRANSPOSON"/>
    <property type="match status" value="1"/>
</dbReference>
<dbReference type="InterPro" id="IPR004875">
    <property type="entry name" value="DDE_SF_endonuclease_dom"/>
</dbReference>
<dbReference type="RefSeq" id="XP_052130354.1">
    <property type="nucleotide sequence ID" value="XM_052274394.1"/>
</dbReference>
<feature type="compositionally biased region" description="Acidic residues" evidence="1">
    <location>
        <begin position="217"/>
        <end position="238"/>
    </location>
</feature>
<dbReference type="OrthoDB" id="8028904at2759"/>
<organism evidence="3 4">
    <name type="scientific">Frankliniella occidentalis</name>
    <name type="common">Western flower thrips</name>
    <name type="synonym">Euthrips occidentalis</name>
    <dbReference type="NCBI Taxonomy" id="133901"/>
    <lineage>
        <taxon>Eukaryota</taxon>
        <taxon>Metazoa</taxon>
        <taxon>Ecdysozoa</taxon>
        <taxon>Arthropoda</taxon>
        <taxon>Hexapoda</taxon>
        <taxon>Insecta</taxon>
        <taxon>Pterygota</taxon>
        <taxon>Neoptera</taxon>
        <taxon>Paraneoptera</taxon>
        <taxon>Thysanoptera</taxon>
        <taxon>Terebrantia</taxon>
        <taxon>Thripoidea</taxon>
        <taxon>Thripidae</taxon>
        <taxon>Frankliniella</taxon>
    </lineage>
</organism>
<dbReference type="KEGG" id="foc:113214747"/>
<keyword evidence="3" id="KW-1185">Reference proteome</keyword>
<dbReference type="GeneID" id="113214747"/>
<feature type="domain" description="DDE-1" evidence="2">
    <location>
        <begin position="1"/>
        <end position="122"/>
    </location>
</feature>
<reference evidence="4" key="1">
    <citation type="submission" date="2025-08" db="UniProtKB">
        <authorList>
            <consortium name="RefSeq"/>
        </authorList>
    </citation>
    <scope>IDENTIFICATION</scope>
    <source>
        <tissue evidence="4">Whole organism</tissue>
    </source>
</reference>
<protein>
    <submittedName>
        <fullName evidence="4">Tigger transposable element-derived protein 6-like</fullName>
    </submittedName>
</protein>
<gene>
    <name evidence="4" type="primary">LOC113214747</name>
</gene>
<dbReference type="GO" id="GO:0003677">
    <property type="term" value="F:DNA binding"/>
    <property type="evidence" value="ECO:0007669"/>
    <property type="project" value="TreeGrafter"/>
</dbReference>
<proteinExistence type="predicted"/>
<dbReference type="GO" id="GO:0005634">
    <property type="term" value="C:nucleus"/>
    <property type="evidence" value="ECO:0007669"/>
    <property type="project" value="TreeGrafter"/>
</dbReference>
<name>A0A9C6X713_FRAOC</name>
<evidence type="ECO:0000256" key="1">
    <source>
        <dbReference type="SAM" id="MobiDB-lite"/>
    </source>
</evidence>
<dbReference type="AlphaFoldDB" id="A0A9C6X713"/>